<keyword evidence="2" id="KW-1185">Reference proteome</keyword>
<dbReference type="OrthoDB" id="1093631at2"/>
<evidence type="ECO:0000313" key="1">
    <source>
        <dbReference type="EMBL" id="SHJ57959.1"/>
    </source>
</evidence>
<sequence length="138" mass="15817">MSDTDKDYVLDLCDEVIGQPCERRYTFDWLRGDPPAPGREGRKLPAIGGYWPDLRLVVEYRGPHFDQPERHYANRATVSGVERDEQRVIYAARRDELIPRHGLRLVVVGSGHLGHDSKDRLTRDRANDLEALRSLLAP</sequence>
<dbReference type="Proteomes" id="UP000184452">
    <property type="component" value="Unassembled WGS sequence"/>
</dbReference>
<gene>
    <name evidence="1" type="ORF">SAMN05421803_107162</name>
</gene>
<accession>A0A1M6KGA1</accession>
<name>A0A1M6KGA1_9ACTN</name>
<protein>
    <submittedName>
        <fullName evidence="1">Uncharacterized protein</fullName>
    </submittedName>
</protein>
<proteinExistence type="predicted"/>
<organism evidence="1 2">
    <name type="scientific">Nocardiopsis flavescens</name>
    <dbReference type="NCBI Taxonomy" id="758803"/>
    <lineage>
        <taxon>Bacteria</taxon>
        <taxon>Bacillati</taxon>
        <taxon>Actinomycetota</taxon>
        <taxon>Actinomycetes</taxon>
        <taxon>Streptosporangiales</taxon>
        <taxon>Nocardiopsidaceae</taxon>
        <taxon>Nocardiopsis</taxon>
    </lineage>
</organism>
<dbReference type="RefSeq" id="WP_073379795.1">
    <property type="nucleotide sequence ID" value="NZ_FQZK01000007.1"/>
</dbReference>
<dbReference type="EMBL" id="FQZK01000007">
    <property type="protein sequence ID" value="SHJ57959.1"/>
    <property type="molecule type" value="Genomic_DNA"/>
</dbReference>
<dbReference type="AlphaFoldDB" id="A0A1M6KGA1"/>
<reference evidence="1 2" key="1">
    <citation type="submission" date="2016-11" db="EMBL/GenBank/DDBJ databases">
        <authorList>
            <person name="Jaros S."/>
            <person name="Januszkiewicz K."/>
            <person name="Wedrychowicz H."/>
        </authorList>
    </citation>
    <scope>NUCLEOTIDE SEQUENCE [LARGE SCALE GENOMIC DNA]</scope>
    <source>
        <strain evidence="1 2">CGMCC 4.5723</strain>
    </source>
</reference>
<evidence type="ECO:0000313" key="2">
    <source>
        <dbReference type="Proteomes" id="UP000184452"/>
    </source>
</evidence>